<accession>A0AAD5QA20</accession>
<keyword evidence="6" id="KW-1185">Reference proteome</keyword>
<evidence type="ECO:0000256" key="2">
    <source>
        <dbReference type="PROSITE-ProRule" id="PRU00176"/>
    </source>
</evidence>
<dbReference type="AlphaFoldDB" id="A0AAD5QA20"/>
<feature type="compositionally biased region" description="Basic and acidic residues" evidence="3">
    <location>
        <begin position="277"/>
        <end position="295"/>
    </location>
</feature>
<feature type="region of interest" description="Disordered" evidence="3">
    <location>
        <begin position="209"/>
        <end position="415"/>
    </location>
</feature>
<dbReference type="PANTHER" id="PTHR23236">
    <property type="entry name" value="EUKARYOTIC TRANSLATION INITIATION FACTOR 4B/4H"/>
    <property type="match status" value="1"/>
</dbReference>
<sequence length="415" mass="45229">MQPRADTTLSWVSPCVAAMGVSAERLALSGTSVLARTAGSTSWADDDDLDAEPLPAPATLPKVEERQPEREAPRRDARSPRRDHRGSDDYTEHGARQDRGHGDRGGYRGERGDRRAPRGGHDADRQRTPVPDEGPYKIYVGNLPFTMHEDDLAELFGQADISDVRIPRDRDSDRPKGFAYVEFKTREALVEALQYDGRVVDGRAVRIDVAAEKDRKPRQKDNSFFERRSDRPRRGHDEPRDAPAERKRLTLLPRSTSNEGNNPSSPRAPKANPFGDAKPRDENAFWERKKADELAAKQAAAKAKAEASAKKVERSTSGGARERKSSHDDAGEGGRGAGRGGRGGRGERHERAPPASGRGGRQAAGAATATAAATASKKEEPKTKRAEAPKSTKIAPPASTKVNNLFNLLDDSDSD</sequence>
<dbReference type="SMART" id="SM00360">
    <property type="entry name" value="RRM"/>
    <property type="match status" value="1"/>
</dbReference>
<evidence type="ECO:0000256" key="1">
    <source>
        <dbReference type="ARBA" id="ARBA00022884"/>
    </source>
</evidence>
<dbReference type="InterPro" id="IPR035979">
    <property type="entry name" value="RBD_domain_sf"/>
</dbReference>
<dbReference type="InterPro" id="IPR012677">
    <property type="entry name" value="Nucleotide-bd_a/b_plait_sf"/>
</dbReference>
<feature type="region of interest" description="Disordered" evidence="3">
    <location>
        <begin position="36"/>
        <end position="136"/>
    </location>
</feature>
<protein>
    <recommendedName>
        <fullName evidence="4">RRM domain-containing protein</fullName>
    </recommendedName>
</protein>
<feature type="compositionally biased region" description="Basic and acidic residues" evidence="3">
    <location>
        <begin position="62"/>
        <end position="127"/>
    </location>
</feature>
<feature type="compositionally biased region" description="Basic and acidic residues" evidence="3">
    <location>
        <begin position="235"/>
        <end position="248"/>
    </location>
</feature>
<feature type="compositionally biased region" description="Basic and acidic residues" evidence="3">
    <location>
        <begin position="209"/>
        <end position="229"/>
    </location>
</feature>
<evidence type="ECO:0000313" key="6">
    <source>
        <dbReference type="Proteomes" id="UP001209570"/>
    </source>
</evidence>
<feature type="domain" description="RRM" evidence="4">
    <location>
        <begin position="136"/>
        <end position="212"/>
    </location>
</feature>
<dbReference type="PROSITE" id="PS50102">
    <property type="entry name" value="RRM"/>
    <property type="match status" value="1"/>
</dbReference>
<dbReference type="Proteomes" id="UP001209570">
    <property type="component" value="Unassembled WGS sequence"/>
</dbReference>
<feature type="compositionally biased region" description="Polar residues" evidence="3">
    <location>
        <begin position="253"/>
        <end position="265"/>
    </location>
</feature>
<reference evidence="5" key="1">
    <citation type="submission" date="2021-12" db="EMBL/GenBank/DDBJ databases">
        <title>Prjna785345.</title>
        <authorList>
            <person name="Rujirawat T."/>
            <person name="Krajaejun T."/>
        </authorList>
    </citation>
    <scope>NUCLEOTIDE SEQUENCE</scope>
    <source>
        <strain evidence="5">Pi057C3</strain>
    </source>
</reference>
<comment type="caution">
    <text evidence="5">The sequence shown here is derived from an EMBL/GenBank/DDBJ whole genome shotgun (WGS) entry which is preliminary data.</text>
</comment>
<organism evidence="5 6">
    <name type="scientific">Pythium insidiosum</name>
    <name type="common">Pythiosis disease agent</name>
    <dbReference type="NCBI Taxonomy" id="114742"/>
    <lineage>
        <taxon>Eukaryota</taxon>
        <taxon>Sar</taxon>
        <taxon>Stramenopiles</taxon>
        <taxon>Oomycota</taxon>
        <taxon>Peronosporomycetes</taxon>
        <taxon>Pythiales</taxon>
        <taxon>Pythiaceae</taxon>
        <taxon>Pythium</taxon>
    </lineage>
</organism>
<feature type="compositionally biased region" description="Basic and acidic residues" evidence="3">
    <location>
        <begin position="303"/>
        <end position="332"/>
    </location>
</feature>
<dbReference type="GO" id="GO:0003723">
    <property type="term" value="F:RNA binding"/>
    <property type="evidence" value="ECO:0007669"/>
    <property type="project" value="UniProtKB-UniRule"/>
</dbReference>
<feature type="compositionally biased region" description="Gly residues" evidence="3">
    <location>
        <begin position="333"/>
        <end position="343"/>
    </location>
</feature>
<dbReference type="InterPro" id="IPR000504">
    <property type="entry name" value="RRM_dom"/>
</dbReference>
<dbReference type="SUPFAM" id="SSF54928">
    <property type="entry name" value="RNA-binding domain, RBD"/>
    <property type="match status" value="1"/>
</dbReference>
<name>A0AAD5QA20_PYTIN</name>
<proteinExistence type="predicted"/>
<dbReference type="Gene3D" id="3.30.70.330">
    <property type="match status" value="1"/>
</dbReference>
<evidence type="ECO:0000313" key="5">
    <source>
        <dbReference type="EMBL" id="KAJ0399906.1"/>
    </source>
</evidence>
<gene>
    <name evidence="5" type="ORF">P43SY_008112</name>
</gene>
<keyword evidence="1 2" id="KW-0694">RNA-binding</keyword>
<evidence type="ECO:0000256" key="3">
    <source>
        <dbReference type="SAM" id="MobiDB-lite"/>
    </source>
</evidence>
<dbReference type="Pfam" id="PF00076">
    <property type="entry name" value="RRM_1"/>
    <property type="match status" value="1"/>
</dbReference>
<feature type="compositionally biased region" description="Low complexity" evidence="3">
    <location>
        <begin position="363"/>
        <end position="375"/>
    </location>
</feature>
<evidence type="ECO:0000259" key="4">
    <source>
        <dbReference type="PROSITE" id="PS50102"/>
    </source>
</evidence>
<dbReference type="PANTHER" id="PTHR23236:SF11">
    <property type="entry name" value="EUKARYOTIC TRANSLATION INITIATION FACTOR 4H"/>
    <property type="match status" value="1"/>
</dbReference>
<dbReference type="EMBL" id="JAKCXM010000168">
    <property type="protein sequence ID" value="KAJ0399906.1"/>
    <property type="molecule type" value="Genomic_DNA"/>
</dbReference>
<feature type="compositionally biased region" description="Basic and acidic residues" evidence="3">
    <location>
        <begin position="376"/>
        <end position="390"/>
    </location>
</feature>